<keyword evidence="5 10" id="KW-0863">Zinc-finger</keyword>
<comment type="caution">
    <text evidence="12">The sequence shown here is derived from an EMBL/GenBank/DDBJ whole genome shotgun (WGS) entry which is preliminary data.</text>
</comment>
<evidence type="ECO:0000256" key="2">
    <source>
        <dbReference type="ARBA" id="ARBA00004906"/>
    </source>
</evidence>
<dbReference type="SMART" id="SM00396">
    <property type="entry name" value="ZnF_UBR1"/>
    <property type="match status" value="1"/>
</dbReference>
<dbReference type="EC" id="2.3.2.27" evidence="10"/>
<keyword evidence="4 10" id="KW-0479">Metal-binding</keyword>
<dbReference type="PANTHER" id="PTHR21497">
    <property type="entry name" value="UBIQUITIN LIGASE E3 ALPHA-RELATED"/>
    <property type="match status" value="1"/>
</dbReference>
<dbReference type="Proteomes" id="UP001187531">
    <property type="component" value="Unassembled WGS sequence"/>
</dbReference>
<dbReference type="EMBL" id="JAVRJZ010000001">
    <property type="protein sequence ID" value="KAK2727567.1"/>
    <property type="molecule type" value="Genomic_DNA"/>
</dbReference>
<evidence type="ECO:0000313" key="12">
    <source>
        <dbReference type="EMBL" id="KAK2727567.1"/>
    </source>
</evidence>
<dbReference type="GO" id="GO:0071596">
    <property type="term" value="P:ubiquitin-dependent protein catabolic process via the N-end rule pathway"/>
    <property type="evidence" value="ECO:0007669"/>
    <property type="project" value="UniProtKB-UniRule"/>
</dbReference>
<dbReference type="GO" id="GO:0061630">
    <property type="term" value="F:ubiquitin protein ligase activity"/>
    <property type="evidence" value="ECO:0007669"/>
    <property type="project" value="UniProtKB-UniRule"/>
</dbReference>
<dbReference type="FunFam" id="2.10.110.30:FF:000002">
    <property type="entry name" value="Putative e3 ubiquitin-protein ligase ubr3"/>
    <property type="match status" value="1"/>
</dbReference>
<proteinExistence type="inferred from homology"/>
<evidence type="ECO:0000256" key="5">
    <source>
        <dbReference type="ARBA" id="ARBA00022771"/>
    </source>
</evidence>
<keyword evidence="3 10" id="KW-0808">Transferase</keyword>
<evidence type="ECO:0000256" key="1">
    <source>
        <dbReference type="ARBA" id="ARBA00000900"/>
    </source>
</evidence>
<evidence type="ECO:0000256" key="8">
    <source>
        <dbReference type="ARBA" id="ARBA00046341"/>
    </source>
</evidence>
<evidence type="ECO:0000259" key="11">
    <source>
        <dbReference type="PROSITE" id="PS51157"/>
    </source>
</evidence>
<feature type="domain" description="UBR-type" evidence="11">
    <location>
        <begin position="72"/>
        <end position="143"/>
    </location>
</feature>
<dbReference type="CDD" id="cd19673">
    <property type="entry name" value="UBR-box_UBR3"/>
    <property type="match status" value="1"/>
</dbReference>
<dbReference type="GO" id="GO:0005737">
    <property type="term" value="C:cytoplasm"/>
    <property type="evidence" value="ECO:0007669"/>
    <property type="project" value="TreeGrafter"/>
</dbReference>
<comment type="similarity">
    <text evidence="8 10">Belongs to the E3 ubiquitin-protein ligase UBR1-like family.</text>
</comment>
<feature type="zinc finger region" description="UBR-type" evidence="9">
    <location>
        <begin position="72"/>
        <end position="143"/>
    </location>
</feature>
<keyword evidence="13" id="KW-1185">Reference proteome</keyword>
<sequence length="488" mass="55027">MRKGKRGCASFIQAQCSSSSDSSQVNLLLDKLLNPLKPIDDWDTIDWIKWLIAGGRTPSEFQVIVRRYDTATTCGLVWTANFVAYRCRTCGISPCMSLCSDCFQRGDHSGHDFNMFRSQAGGACDCGDSSVMKESGFCERHRPKPHIKKKVPPRSLLCIAEIAMPRLYLRLLQHLRQHSDLANGDDPLVPVAQADLMASLLHEYSSLGAAMRQVMTSTICNPQIYEELTEIPSEDDSDERLTFIKQTDQLYKKMLKNFPGPSAPEEYRDFPALSDKIYHRTFLEEFVFWTAKYEFPQKIVCWLLNMLPDPKYKSVARTSEGNDGFRAAYEISKIIAKARKPHNIGERVILPAVSAIISSVMKQNAIEITNSIPLSNSSVPRRIDEMVEDVEKQLIAHLQVKQFALQLDESTLRDNEALLLAYVRFNNEGPKEEMLFGRSLTTDTKGETIFNEVATYFKENNIPLKNIIACATDGAPSMTGRCKGFIAH</sequence>
<dbReference type="InterPro" id="IPR003126">
    <property type="entry name" value="Znf_UBR"/>
</dbReference>
<comment type="catalytic activity">
    <reaction evidence="1 10">
        <text>S-ubiquitinyl-[E2 ubiquitin-conjugating enzyme]-L-cysteine + [acceptor protein]-L-lysine = [E2 ubiquitin-conjugating enzyme]-L-cysteine + N(6)-ubiquitinyl-[acceptor protein]-L-lysine.</text>
        <dbReference type="EC" id="2.3.2.27"/>
    </reaction>
</comment>
<dbReference type="Pfam" id="PF02207">
    <property type="entry name" value="zf-UBR"/>
    <property type="match status" value="1"/>
</dbReference>
<dbReference type="PROSITE" id="PS51157">
    <property type="entry name" value="ZF_UBR"/>
    <property type="match status" value="1"/>
</dbReference>
<comment type="function">
    <text evidence="10">Ubiquitin ligase protein which is a component of the N-end rule pathway. Recognizes and binds to proteins bearing specific N-terminal residues that are destabilizing according to the N-end rule, leading to their ubiquitination and subsequent degradation.</text>
</comment>
<dbReference type="Gene3D" id="2.10.110.30">
    <property type="match status" value="1"/>
</dbReference>
<gene>
    <name evidence="12" type="ORF">QYM36_008147</name>
</gene>
<dbReference type="GO" id="GO:0000151">
    <property type="term" value="C:ubiquitin ligase complex"/>
    <property type="evidence" value="ECO:0007669"/>
    <property type="project" value="TreeGrafter"/>
</dbReference>
<dbReference type="InterPro" id="IPR039164">
    <property type="entry name" value="UBR1-like"/>
</dbReference>
<accession>A0AA88IUD6</accession>
<name>A0AA88IUD6_ARTSF</name>
<evidence type="ECO:0000256" key="6">
    <source>
        <dbReference type="ARBA" id="ARBA00022786"/>
    </source>
</evidence>
<keyword evidence="7 10" id="KW-0862">Zinc</keyword>
<protein>
    <recommendedName>
        <fullName evidence="10">E3 ubiquitin-protein ligase</fullName>
        <ecNumber evidence="10">2.3.2.27</ecNumber>
    </recommendedName>
</protein>
<evidence type="ECO:0000256" key="3">
    <source>
        <dbReference type="ARBA" id="ARBA00022679"/>
    </source>
</evidence>
<dbReference type="AlphaFoldDB" id="A0AA88IUD6"/>
<evidence type="ECO:0000256" key="10">
    <source>
        <dbReference type="RuleBase" id="RU366018"/>
    </source>
</evidence>
<evidence type="ECO:0000256" key="4">
    <source>
        <dbReference type="ARBA" id="ARBA00022723"/>
    </source>
</evidence>
<evidence type="ECO:0000313" key="13">
    <source>
        <dbReference type="Proteomes" id="UP001187531"/>
    </source>
</evidence>
<dbReference type="GO" id="GO:0016567">
    <property type="term" value="P:protein ubiquitination"/>
    <property type="evidence" value="ECO:0007669"/>
    <property type="project" value="UniProtKB-UniRule"/>
</dbReference>
<dbReference type="PANTHER" id="PTHR21497:SF39">
    <property type="entry name" value="E3 UBIQUITIN-PROTEIN LIGASE UBR3"/>
    <property type="match status" value="1"/>
</dbReference>
<organism evidence="12 13">
    <name type="scientific">Artemia franciscana</name>
    <name type="common">Brine shrimp</name>
    <name type="synonym">Artemia sanfranciscana</name>
    <dbReference type="NCBI Taxonomy" id="6661"/>
    <lineage>
        <taxon>Eukaryota</taxon>
        <taxon>Metazoa</taxon>
        <taxon>Ecdysozoa</taxon>
        <taxon>Arthropoda</taxon>
        <taxon>Crustacea</taxon>
        <taxon>Branchiopoda</taxon>
        <taxon>Anostraca</taxon>
        <taxon>Artemiidae</taxon>
        <taxon>Artemia</taxon>
    </lineage>
</organism>
<dbReference type="GO" id="GO:0008270">
    <property type="term" value="F:zinc ion binding"/>
    <property type="evidence" value="ECO:0007669"/>
    <property type="project" value="UniProtKB-UniRule"/>
</dbReference>
<evidence type="ECO:0000256" key="7">
    <source>
        <dbReference type="ARBA" id="ARBA00022833"/>
    </source>
</evidence>
<reference evidence="12" key="1">
    <citation type="submission" date="2023-07" db="EMBL/GenBank/DDBJ databases">
        <title>Chromosome-level genome assembly of Artemia franciscana.</title>
        <authorList>
            <person name="Jo E."/>
        </authorList>
    </citation>
    <scope>NUCLEOTIDE SEQUENCE</scope>
    <source>
        <tissue evidence="12">Whole body</tissue>
    </source>
</reference>
<evidence type="ECO:0000256" key="9">
    <source>
        <dbReference type="PROSITE-ProRule" id="PRU00508"/>
    </source>
</evidence>
<comment type="pathway">
    <text evidence="2 10">Protein modification; protein ubiquitination.</text>
</comment>
<keyword evidence="6 10" id="KW-0833">Ubl conjugation pathway</keyword>